<feature type="compositionally biased region" description="Low complexity" evidence="1">
    <location>
        <begin position="329"/>
        <end position="358"/>
    </location>
</feature>
<feature type="compositionally biased region" description="Pro residues" evidence="1">
    <location>
        <begin position="146"/>
        <end position="155"/>
    </location>
</feature>
<feature type="compositionally biased region" description="Low complexity" evidence="1">
    <location>
        <begin position="716"/>
        <end position="733"/>
    </location>
</feature>
<feature type="region of interest" description="Disordered" evidence="1">
    <location>
        <begin position="618"/>
        <end position="766"/>
    </location>
</feature>
<dbReference type="AlphaFoldDB" id="A0A5K3FSC4"/>
<feature type="region of interest" description="Disordered" evidence="1">
    <location>
        <begin position="100"/>
        <end position="183"/>
    </location>
</feature>
<feature type="region of interest" description="Disordered" evidence="1">
    <location>
        <begin position="963"/>
        <end position="986"/>
    </location>
</feature>
<feature type="compositionally biased region" description="Polar residues" evidence="1">
    <location>
        <begin position="267"/>
        <end position="288"/>
    </location>
</feature>
<sequence length="986" mass="107480">EAVVEEAELAVEDGAVAAAVAAAAAAADEAEGPAARKSRKGVLAQLRELRVAVSAFSPCEHKNLMRLAQMFNMLRPDIRMDTEWPTVVFSRELADNEVSQVSLAQRHQSASSARRALPTHPQQAPSPQQRLQQPPPTVTAPAQSPRLPPQPPLPPQHQQQQQQQPLRHMVATPNDYSAPSPHQTRMPVAMQYANNGNQLAGATNSQPRATLSGPNSIEPPQSHHMQQAAQMSMGLAGPNSVPDAFGGYQTSHASPMAPAYTLVPPSSMESQSARSLHQPMSVQPQHQYYSPMAPPSYENDGARAGLSPAMASDPYLRASYSHSASPMRPATAAPTATTTTTPTAEQQSASGLLGSSESLNHDQLKQQQPVASPYTIQGPPNSVDAGNVPSAPQFHLRQHPSPYQAPQPSPASNNPNPSSTAVGGQYHAPVQSYHISEMSRYQNSASPLNPMRPASTAPGMMMPEDRVIVWEGQLGVRGQAIVHLRLLSDASAPRINLQWQNCANLMLQLEQVERDSHLGQMFLHRMPSYLLQLQLYVAFKNQEHEMALSSRMRSLTPSTFTLGILPPLNSWSSPISPGILAFVCFLATDDGRIIGLVPKDSEIFRGDILNRQLHKRPRLMSEKQQQQQSAFLTQQQQQQQHPQYESNIPEMQQQQQPSPAYSVNSLSLPNTPGKMVRLPAVTAPTPINRVSGPSARLPGSMMDANEMPQPHPTPPQYLQQQQQPRQPPHQVVPSWQDQRQPGMTGDVTQQPQRPYSMMPPTQQQSQFMMQSVAGSQVQQQQHLYHQTGMAMGQSPYAPQVQPKLPPGMLVSQQQQQQRPASGYPSHAPQRQQLRDASGRFQSSSAVAAAASATPMPPEYHTPLPPSYTPAPGAATPVYEYPGMQQTQRMPPTPGYVRTASPMRPGYPQPSNQRMASAYPPGRQPMSVGGRGLPSRGVNMRGPIPQAPTPSHLMMPGDAIMYENHQEQQVAFDPSQAGSAPSQQNLF</sequence>
<reference evidence="2" key="1">
    <citation type="submission" date="2019-11" db="UniProtKB">
        <authorList>
            <consortium name="WormBaseParasite"/>
        </authorList>
    </citation>
    <scope>IDENTIFICATION</scope>
</reference>
<evidence type="ECO:0000256" key="1">
    <source>
        <dbReference type="SAM" id="MobiDB-lite"/>
    </source>
</evidence>
<feature type="compositionally biased region" description="Polar residues" evidence="1">
    <location>
        <begin position="174"/>
        <end position="183"/>
    </location>
</feature>
<feature type="region of interest" description="Disordered" evidence="1">
    <location>
        <begin position="792"/>
        <end position="870"/>
    </location>
</feature>
<feature type="compositionally biased region" description="Low complexity" evidence="1">
    <location>
        <begin position="624"/>
        <end position="643"/>
    </location>
</feature>
<feature type="compositionally biased region" description="Low complexity" evidence="1">
    <location>
        <begin position="410"/>
        <end position="419"/>
    </location>
</feature>
<feature type="compositionally biased region" description="Polar residues" evidence="1">
    <location>
        <begin position="735"/>
        <end position="766"/>
    </location>
</feature>
<name>A0A5K3FSC4_MESCO</name>
<feature type="compositionally biased region" description="Polar residues" evidence="1">
    <location>
        <begin position="100"/>
        <end position="112"/>
    </location>
</feature>
<feature type="compositionally biased region" description="Low complexity" evidence="1">
    <location>
        <begin position="121"/>
        <end position="132"/>
    </location>
</feature>
<feature type="compositionally biased region" description="Polar residues" evidence="1">
    <location>
        <begin position="975"/>
        <end position="986"/>
    </location>
</feature>
<proteinExistence type="predicted"/>
<feature type="region of interest" description="Disordered" evidence="1">
    <location>
        <begin position="264"/>
        <end position="424"/>
    </location>
</feature>
<accession>A0A5K3FSC4</accession>
<dbReference type="WBParaSite" id="MCU_010160-RB">
    <property type="protein sequence ID" value="MCU_010160-RB"/>
    <property type="gene ID" value="MCU_010160"/>
</dbReference>
<organism evidence="2">
    <name type="scientific">Mesocestoides corti</name>
    <name type="common">Flatworm</name>
    <dbReference type="NCBI Taxonomy" id="53468"/>
    <lineage>
        <taxon>Eukaryota</taxon>
        <taxon>Metazoa</taxon>
        <taxon>Spiralia</taxon>
        <taxon>Lophotrochozoa</taxon>
        <taxon>Platyhelminthes</taxon>
        <taxon>Cestoda</taxon>
        <taxon>Eucestoda</taxon>
        <taxon>Cyclophyllidea</taxon>
        <taxon>Mesocestoididae</taxon>
        <taxon>Mesocestoides</taxon>
    </lineage>
</organism>
<evidence type="ECO:0000313" key="2">
    <source>
        <dbReference type="WBParaSite" id="MCU_010160-RB"/>
    </source>
</evidence>
<feature type="compositionally biased region" description="Pro residues" evidence="1">
    <location>
        <begin position="854"/>
        <end position="868"/>
    </location>
</feature>
<feature type="compositionally biased region" description="Low complexity" evidence="1">
    <location>
        <begin position="156"/>
        <end position="168"/>
    </location>
</feature>
<feature type="compositionally biased region" description="Polar residues" evidence="1">
    <location>
        <begin position="644"/>
        <end position="670"/>
    </location>
</feature>
<protein>
    <submittedName>
        <fullName evidence="2">SPOC domain-containing protein</fullName>
    </submittedName>
</protein>
<feature type="compositionally biased region" description="Polar residues" evidence="1">
    <location>
        <begin position="365"/>
        <end position="380"/>
    </location>
</feature>
<feature type="compositionally biased region" description="Low complexity" evidence="1">
    <location>
        <begin position="842"/>
        <end position="852"/>
    </location>
</feature>